<protein>
    <submittedName>
        <fullName evidence="5">SMC-Scp complex subunit ScpB</fullName>
    </submittedName>
</protein>
<dbReference type="AlphaFoldDB" id="A0A1F8E8R7"/>
<proteinExistence type="predicted"/>
<dbReference type="EMBL" id="MGIZ01000057">
    <property type="protein sequence ID" value="OGM97213.1"/>
    <property type="molecule type" value="Genomic_DNA"/>
</dbReference>
<dbReference type="InterPro" id="IPR036390">
    <property type="entry name" value="WH_DNA-bd_sf"/>
</dbReference>
<evidence type="ECO:0000256" key="4">
    <source>
        <dbReference type="ARBA" id="ARBA00023306"/>
    </source>
</evidence>
<gene>
    <name evidence="5" type="ORF">A2817_01415</name>
</gene>
<keyword evidence="2" id="KW-0132">Cell division</keyword>
<dbReference type="Pfam" id="PF04079">
    <property type="entry name" value="SMC_ScpB"/>
    <property type="match status" value="1"/>
</dbReference>
<keyword evidence="1" id="KW-0963">Cytoplasm</keyword>
<evidence type="ECO:0000313" key="5">
    <source>
        <dbReference type="EMBL" id="OGM97213.1"/>
    </source>
</evidence>
<reference evidence="5 6" key="1">
    <citation type="journal article" date="2016" name="Nat. Commun.">
        <title>Thousands of microbial genomes shed light on interconnected biogeochemical processes in an aquifer system.</title>
        <authorList>
            <person name="Anantharaman K."/>
            <person name="Brown C.T."/>
            <person name="Hug L.A."/>
            <person name="Sharon I."/>
            <person name="Castelle C.J."/>
            <person name="Probst A.J."/>
            <person name="Thomas B.C."/>
            <person name="Singh A."/>
            <person name="Wilkins M.J."/>
            <person name="Karaoz U."/>
            <person name="Brodie E.L."/>
            <person name="Williams K.H."/>
            <person name="Hubbard S.S."/>
            <person name="Banfield J.F."/>
        </authorList>
    </citation>
    <scope>NUCLEOTIDE SEQUENCE [LARGE SCALE GENOMIC DNA]</scope>
</reference>
<organism evidence="5 6">
    <name type="scientific">Candidatus Yanofskybacteria bacterium RIFCSPHIGHO2_01_FULL_39_8b</name>
    <dbReference type="NCBI Taxonomy" id="1802659"/>
    <lineage>
        <taxon>Bacteria</taxon>
        <taxon>Candidatus Yanofskyibacteriota</taxon>
    </lineage>
</organism>
<evidence type="ECO:0000256" key="1">
    <source>
        <dbReference type="ARBA" id="ARBA00022490"/>
    </source>
</evidence>
<keyword evidence="3" id="KW-0159">Chromosome partition</keyword>
<dbReference type="Gene3D" id="1.10.10.10">
    <property type="entry name" value="Winged helix-like DNA-binding domain superfamily/Winged helix DNA-binding domain"/>
    <property type="match status" value="2"/>
</dbReference>
<dbReference type="NCBIfam" id="TIGR00281">
    <property type="entry name" value="SMC-Scp complex subunit ScpB"/>
    <property type="match status" value="1"/>
</dbReference>
<dbReference type="GO" id="GO:0051304">
    <property type="term" value="P:chromosome separation"/>
    <property type="evidence" value="ECO:0007669"/>
    <property type="project" value="InterPro"/>
</dbReference>
<comment type="caution">
    <text evidence="5">The sequence shown here is derived from an EMBL/GenBank/DDBJ whole genome shotgun (WGS) entry which is preliminary data.</text>
</comment>
<sequence>MSLQSHIESLLFISNYPLSTKRLSDLTGEKKEAVEKAVEDLCSHYSAKEDSGIIITKIGDKVQMATTPSNAKVIQKFIKEETEGELTKVSLETLTIIAYRGPVSRAEIEQIRGVNCAIILRNLLIRGLIESKEDKKKMQTIYNISFDFLRFLGISNAKELPNFESLNSAENLQKILKEKMENA</sequence>
<dbReference type="Proteomes" id="UP000177594">
    <property type="component" value="Unassembled WGS sequence"/>
</dbReference>
<dbReference type="PIRSF" id="PIRSF019345">
    <property type="entry name" value="ScpB"/>
    <property type="match status" value="1"/>
</dbReference>
<dbReference type="SUPFAM" id="SSF46785">
    <property type="entry name" value="Winged helix' DNA-binding domain"/>
    <property type="match status" value="2"/>
</dbReference>
<name>A0A1F8E8R7_9BACT</name>
<evidence type="ECO:0000256" key="2">
    <source>
        <dbReference type="ARBA" id="ARBA00022618"/>
    </source>
</evidence>
<accession>A0A1F8E8R7</accession>
<keyword evidence="4" id="KW-0131">Cell cycle</keyword>
<dbReference type="GO" id="GO:0051301">
    <property type="term" value="P:cell division"/>
    <property type="evidence" value="ECO:0007669"/>
    <property type="project" value="UniProtKB-KW"/>
</dbReference>
<evidence type="ECO:0000256" key="3">
    <source>
        <dbReference type="ARBA" id="ARBA00022829"/>
    </source>
</evidence>
<dbReference type="PANTHER" id="PTHR34298">
    <property type="entry name" value="SEGREGATION AND CONDENSATION PROTEIN B"/>
    <property type="match status" value="1"/>
</dbReference>
<evidence type="ECO:0000313" key="6">
    <source>
        <dbReference type="Proteomes" id="UP000177594"/>
    </source>
</evidence>
<dbReference type="PANTHER" id="PTHR34298:SF2">
    <property type="entry name" value="SEGREGATION AND CONDENSATION PROTEIN B"/>
    <property type="match status" value="1"/>
</dbReference>
<dbReference type="InterPro" id="IPR005234">
    <property type="entry name" value="ScpB_csome_segregation"/>
</dbReference>
<dbReference type="InterPro" id="IPR036388">
    <property type="entry name" value="WH-like_DNA-bd_sf"/>
</dbReference>